<dbReference type="InterPro" id="IPR011042">
    <property type="entry name" value="6-blade_b-propeller_TolB-like"/>
</dbReference>
<dbReference type="PANTHER" id="PTHR10907">
    <property type="entry name" value="REGUCALCIN"/>
    <property type="match status" value="1"/>
</dbReference>
<evidence type="ECO:0000256" key="1">
    <source>
        <dbReference type="ARBA" id="ARBA00008853"/>
    </source>
</evidence>
<dbReference type="Gene3D" id="2.120.10.30">
    <property type="entry name" value="TolB, C-terminal domain"/>
    <property type="match status" value="1"/>
</dbReference>
<evidence type="ECO:0000259" key="2">
    <source>
        <dbReference type="Pfam" id="PF08450"/>
    </source>
</evidence>
<dbReference type="InterPro" id="IPR013658">
    <property type="entry name" value="SGL"/>
</dbReference>
<keyword evidence="4" id="KW-1185">Reference proteome</keyword>
<dbReference type="InterPro" id="IPR005511">
    <property type="entry name" value="SMP-30"/>
</dbReference>
<feature type="domain" description="SMP-30/Gluconolactonase/LRE-like region" evidence="2">
    <location>
        <begin position="14"/>
        <end position="250"/>
    </location>
</feature>
<reference evidence="3 4" key="1">
    <citation type="submission" date="2020-06" db="EMBL/GenBank/DDBJ databases">
        <title>Actinokineospora xiongansis sp. nov., isolated from soil of Baiyangdian.</title>
        <authorList>
            <person name="Zhang X."/>
        </authorList>
    </citation>
    <scope>NUCLEOTIDE SEQUENCE [LARGE SCALE GENOMIC DNA]</scope>
    <source>
        <strain evidence="3 4">HBU206404</strain>
    </source>
</reference>
<dbReference type="SUPFAM" id="SSF63829">
    <property type="entry name" value="Calcium-dependent phosphotriesterase"/>
    <property type="match status" value="1"/>
</dbReference>
<protein>
    <submittedName>
        <fullName evidence="3">SMP-30/gluconolactonase/LRE family protein</fullName>
    </submittedName>
</protein>
<name>A0ABR7L3P4_9PSEU</name>
<gene>
    <name evidence="3" type="ORF">GPZ80_09025</name>
</gene>
<dbReference type="PRINTS" id="PR01790">
    <property type="entry name" value="SMP30FAMILY"/>
</dbReference>
<dbReference type="PANTHER" id="PTHR10907:SF47">
    <property type="entry name" value="REGUCALCIN"/>
    <property type="match status" value="1"/>
</dbReference>
<dbReference type="Proteomes" id="UP000734823">
    <property type="component" value="Unassembled WGS sequence"/>
</dbReference>
<accession>A0ABR7L3P4</accession>
<organism evidence="3 4">
    <name type="scientific">Actinokineospora xionganensis</name>
    <dbReference type="NCBI Taxonomy" id="2684470"/>
    <lineage>
        <taxon>Bacteria</taxon>
        <taxon>Bacillati</taxon>
        <taxon>Actinomycetota</taxon>
        <taxon>Actinomycetes</taxon>
        <taxon>Pseudonocardiales</taxon>
        <taxon>Pseudonocardiaceae</taxon>
        <taxon>Actinokineospora</taxon>
    </lineage>
</organism>
<proteinExistence type="inferred from homology"/>
<evidence type="ECO:0000313" key="3">
    <source>
        <dbReference type="EMBL" id="MBC6447314.1"/>
    </source>
</evidence>
<comment type="caution">
    <text evidence="3">The sequence shown here is derived from an EMBL/GenBank/DDBJ whole genome shotgun (WGS) entry which is preliminary data.</text>
</comment>
<comment type="similarity">
    <text evidence="1">Belongs to the SMP-30/CGR1 family.</text>
</comment>
<dbReference type="EMBL" id="JABVED010000004">
    <property type="protein sequence ID" value="MBC6447314.1"/>
    <property type="molecule type" value="Genomic_DNA"/>
</dbReference>
<sequence length="278" mass="28984">MAAPEIVVDAGARLGEGPVWDGRAQRLYWVDILGRSVHVHDPAGVADEVFDVGTHVGSLVVREQGGLVLAVADGFLAFDFVSTSEIAAVAHPGPPARFNDGKCDPSGAFWAGTMPYDQEPGAGIVYRLDPDHGVRPVLPGVTVSNGLDFTPDGRTLYYIDTPTGRIDAFDVDSGMLSGRRTVVEVSGGSPDGLTIDADGCLWVALWGGSAVHRYTPDGRLDRVVEFPVSRPTCPVFGGADLGTLYVTSASVGVDEPHAGALFAVDVGGKGLPANRFGG</sequence>
<dbReference type="Pfam" id="PF08450">
    <property type="entry name" value="SGL"/>
    <property type="match status" value="1"/>
</dbReference>
<dbReference type="RefSeq" id="WP_187219842.1">
    <property type="nucleotide sequence ID" value="NZ_JABVED010000004.1"/>
</dbReference>
<evidence type="ECO:0000313" key="4">
    <source>
        <dbReference type="Proteomes" id="UP000734823"/>
    </source>
</evidence>